<keyword evidence="2" id="KW-0472">Membrane</keyword>
<reference evidence="3" key="1">
    <citation type="submission" date="2014-09" db="EMBL/GenBank/DDBJ databases">
        <authorList>
            <person name="Magalhaes I.L.F."/>
            <person name="Oliveira U."/>
            <person name="Santos F.R."/>
            <person name="Vidigal T.H.D.A."/>
            <person name="Brescovit A.D."/>
            <person name="Santos A.J."/>
        </authorList>
    </citation>
    <scope>NUCLEOTIDE SEQUENCE</scope>
    <source>
        <tissue evidence="3">Shoot tissue taken approximately 20 cm above the soil surface</tissue>
    </source>
</reference>
<keyword evidence="2" id="KW-0812">Transmembrane</keyword>
<sequence length="115" mass="12401">MHAIFIPRRATKLQQLYRRSEPPDTAFSFAFAFVLSFLLPLFAGEVLLLRRPFGALRCYKMGRPFQQPLAGESRTVMDGVGPLPRVLGLLASSTRAGNGGGEAEHGGGDAAGRGR</sequence>
<name>A0A0A8ZJX7_ARUDO</name>
<feature type="transmembrane region" description="Helical" evidence="2">
    <location>
        <begin position="26"/>
        <end position="49"/>
    </location>
</feature>
<reference evidence="3" key="2">
    <citation type="journal article" date="2015" name="Data Brief">
        <title>Shoot transcriptome of the giant reed, Arundo donax.</title>
        <authorList>
            <person name="Barrero R.A."/>
            <person name="Guerrero F.D."/>
            <person name="Moolhuijzen P."/>
            <person name="Goolsby J.A."/>
            <person name="Tidwell J."/>
            <person name="Bellgard S.E."/>
            <person name="Bellgard M.I."/>
        </authorList>
    </citation>
    <scope>NUCLEOTIDE SEQUENCE</scope>
    <source>
        <tissue evidence="3">Shoot tissue taken approximately 20 cm above the soil surface</tissue>
    </source>
</reference>
<evidence type="ECO:0000256" key="1">
    <source>
        <dbReference type="SAM" id="MobiDB-lite"/>
    </source>
</evidence>
<proteinExistence type="predicted"/>
<keyword evidence="2" id="KW-1133">Transmembrane helix</keyword>
<dbReference type="EMBL" id="GBRH01262753">
    <property type="protein sequence ID" value="JAD35142.1"/>
    <property type="molecule type" value="Transcribed_RNA"/>
</dbReference>
<evidence type="ECO:0000313" key="3">
    <source>
        <dbReference type="EMBL" id="JAD35142.1"/>
    </source>
</evidence>
<feature type="region of interest" description="Disordered" evidence="1">
    <location>
        <begin position="92"/>
        <end position="115"/>
    </location>
</feature>
<protein>
    <submittedName>
        <fullName evidence="3">Uncharacterized protein</fullName>
    </submittedName>
</protein>
<accession>A0A0A8ZJX7</accession>
<organism evidence="3">
    <name type="scientific">Arundo donax</name>
    <name type="common">Giant reed</name>
    <name type="synonym">Donax arundinaceus</name>
    <dbReference type="NCBI Taxonomy" id="35708"/>
    <lineage>
        <taxon>Eukaryota</taxon>
        <taxon>Viridiplantae</taxon>
        <taxon>Streptophyta</taxon>
        <taxon>Embryophyta</taxon>
        <taxon>Tracheophyta</taxon>
        <taxon>Spermatophyta</taxon>
        <taxon>Magnoliopsida</taxon>
        <taxon>Liliopsida</taxon>
        <taxon>Poales</taxon>
        <taxon>Poaceae</taxon>
        <taxon>PACMAD clade</taxon>
        <taxon>Arundinoideae</taxon>
        <taxon>Arundineae</taxon>
        <taxon>Arundo</taxon>
    </lineage>
</organism>
<evidence type="ECO:0000256" key="2">
    <source>
        <dbReference type="SAM" id="Phobius"/>
    </source>
</evidence>
<dbReference type="AlphaFoldDB" id="A0A0A8ZJX7"/>